<dbReference type="STRING" id="30732.ENSOMEP00000015306"/>
<sequence length="604" mass="68482">MRRRSSSSRGSSFRRRSDSVTFDEFGFAVTKRKEQKVHHRSHDYSSPQLSRGRLQELRELLSYWNPSSFLCRSQMERFIRMGIPPSLRGRVWKSLLNIHVLRGTSCFNYQTCLSDLRQPLVDLGVSEYGILSAISTLSNTQNHLTSTPSQSDICLFRQIALDLQRSFPTHRSLMGETPEAIEGRAKLFRVLAAYAKYNPQVGYSQGMSHIAAVLLMQLEEEEEEEEAFWALAALLDQPKYLAELFDLTLTKVQHQVKVFEQFFKHRKPQLSQHLESVGILSVHFVMPWFLTLFTSLPCWDTVLAVWDLIFLFGLPAVFRSALTIMELLEPRLLRLTDEGAVLPLLLRVPVDVAQYSTFVPALWRTEVEDWELKCLNRLVLDENHGYRADICFNFGELMTSSSSPIKEDRENLSASPGEEKAAPKDSVLTRAMRIAQRYLFDPRGQRHVKGKRSQSQAESRQLTSQPKQTSASVNQPQVKSRWHRRVKSHPAAMQRSSDDSPVTFRGAAAGGNKDRCEQALRRTHRRSNHSILRRVRTKSLDPVDLTPPASAPPAPPSVRPSGSRSGSTSSAECEDSPSAALMKELSLRHQSSIPVGNTRESQLI</sequence>
<dbReference type="GO" id="GO:0005096">
    <property type="term" value="F:GTPase activator activity"/>
    <property type="evidence" value="ECO:0007669"/>
    <property type="project" value="TreeGrafter"/>
</dbReference>
<dbReference type="PANTHER" id="PTHR47219">
    <property type="entry name" value="RAB GTPASE-ACTIVATING PROTEIN 1-LIKE"/>
    <property type="match status" value="1"/>
</dbReference>
<evidence type="ECO:0000259" key="2">
    <source>
        <dbReference type="PROSITE" id="PS50086"/>
    </source>
</evidence>
<protein>
    <submittedName>
        <fullName evidence="3">Si:ch211-266k8.4</fullName>
    </submittedName>
</protein>
<reference evidence="3" key="2">
    <citation type="submission" date="2025-09" db="UniProtKB">
        <authorList>
            <consortium name="Ensembl"/>
        </authorList>
    </citation>
    <scope>IDENTIFICATION</scope>
</reference>
<dbReference type="GeneTree" id="ENSGT00940000168725"/>
<dbReference type="InterPro" id="IPR035969">
    <property type="entry name" value="Rab-GAP_TBC_sf"/>
</dbReference>
<feature type="compositionally biased region" description="Basic and acidic residues" evidence="1">
    <location>
        <begin position="405"/>
        <end position="423"/>
    </location>
</feature>
<dbReference type="Gene3D" id="1.10.8.270">
    <property type="entry name" value="putative rabgap domain of human tbc1 domain family member 14 like domains"/>
    <property type="match status" value="1"/>
</dbReference>
<dbReference type="RefSeq" id="XP_024120010.1">
    <property type="nucleotide sequence ID" value="XM_024264242.2"/>
</dbReference>
<dbReference type="GeneID" id="112141163"/>
<dbReference type="Gene3D" id="1.10.472.80">
    <property type="entry name" value="Ypt/Rab-GAP domain of gyp1p, domain 3"/>
    <property type="match status" value="1"/>
</dbReference>
<feature type="compositionally biased region" description="Basic residues" evidence="1">
    <location>
        <begin position="521"/>
        <end position="537"/>
    </location>
</feature>
<dbReference type="Pfam" id="PF00566">
    <property type="entry name" value="RabGAP-TBC"/>
    <property type="match status" value="1"/>
</dbReference>
<dbReference type="Gene3D" id="1.10.10.750">
    <property type="entry name" value="Ypt/Rab-GAP domain of gyp1p, domain 1"/>
    <property type="match status" value="1"/>
</dbReference>
<dbReference type="Ensembl" id="ENSOMET00000023443.1">
    <property type="protein sequence ID" value="ENSOMEP00000015306.1"/>
    <property type="gene ID" value="ENSOMEG00000016868.1"/>
</dbReference>
<dbReference type="PROSITE" id="PS50086">
    <property type="entry name" value="TBC_RABGAP"/>
    <property type="match status" value="1"/>
</dbReference>
<organism evidence="3 4">
    <name type="scientific">Oryzias melastigma</name>
    <name type="common">Marine medaka</name>
    <dbReference type="NCBI Taxonomy" id="30732"/>
    <lineage>
        <taxon>Eukaryota</taxon>
        <taxon>Metazoa</taxon>
        <taxon>Chordata</taxon>
        <taxon>Craniata</taxon>
        <taxon>Vertebrata</taxon>
        <taxon>Euteleostomi</taxon>
        <taxon>Actinopterygii</taxon>
        <taxon>Neopterygii</taxon>
        <taxon>Teleostei</taxon>
        <taxon>Neoteleostei</taxon>
        <taxon>Acanthomorphata</taxon>
        <taxon>Ovalentaria</taxon>
        <taxon>Atherinomorphae</taxon>
        <taxon>Beloniformes</taxon>
        <taxon>Adrianichthyidae</taxon>
        <taxon>Oryziinae</taxon>
        <taxon>Oryzias</taxon>
    </lineage>
</organism>
<evidence type="ECO:0000313" key="3">
    <source>
        <dbReference type="Ensembl" id="ENSOMEP00000015306.1"/>
    </source>
</evidence>
<feature type="domain" description="Rab-GAP TBC" evidence="2">
    <location>
        <begin position="82"/>
        <end position="313"/>
    </location>
</feature>
<dbReference type="SMART" id="SM00164">
    <property type="entry name" value="TBC"/>
    <property type="match status" value="1"/>
</dbReference>
<keyword evidence="4" id="KW-1185">Reference proteome</keyword>
<reference evidence="3" key="1">
    <citation type="submission" date="2025-08" db="UniProtKB">
        <authorList>
            <consortium name="Ensembl"/>
        </authorList>
    </citation>
    <scope>IDENTIFICATION</scope>
</reference>
<dbReference type="PANTHER" id="PTHR47219:SF9">
    <property type="entry name" value="GTPASE ACTIVATING PROTEIN AND CENTROSOME-ASSOCIATED, ISOFORM B"/>
    <property type="match status" value="1"/>
</dbReference>
<dbReference type="KEGG" id="oml:112141163"/>
<dbReference type="FunFam" id="1.10.8.270:FF:000016">
    <property type="entry name" value="TBC1 domain family member 2A"/>
    <property type="match status" value="1"/>
</dbReference>
<evidence type="ECO:0000313" key="4">
    <source>
        <dbReference type="Proteomes" id="UP000261560"/>
    </source>
</evidence>
<feature type="region of interest" description="Disordered" evidence="1">
    <location>
        <begin position="403"/>
        <end position="426"/>
    </location>
</feature>
<feature type="region of interest" description="Disordered" evidence="1">
    <location>
        <begin position="442"/>
        <end position="580"/>
    </location>
</feature>
<dbReference type="OrthoDB" id="294251at2759"/>
<feature type="compositionally biased region" description="Low complexity" evidence="1">
    <location>
        <begin position="559"/>
        <end position="571"/>
    </location>
</feature>
<accession>A0A3B3CBL1</accession>
<evidence type="ECO:0000256" key="1">
    <source>
        <dbReference type="SAM" id="MobiDB-lite"/>
    </source>
</evidence>
<dbReference type="Proteomes" id="UP000261560">
    <property type="component" value="Unplaced"/>
</dbReference>
<feature type="compositionally biased region" description="Pro residues" evidence="1">
    <location>
        <begin position="549"/>
        <end position="558"/>
    </location>
</feature>
<feature type="compositionally biased region" description="Polar residues" evidence="1">
    <location>
        <begin position="453"/>
        <end position="478"/>
    </location>
</feature>
<dbReference type="AlphaFoldDB" id="A0A3B3CBL1"/>
<dbReference type="InterPro" id="IPR000195">
    <property type="entry name" value="Rab-GAP-TBC_dom"/>
</dbReference>
<dbReference type="SUPFAM" id="SSF47923">
    <property type="entry name" value="Ypt/Rab-GAP domain of gyp1p"/>
    <property type="match status" value="2"/>
</dbReference>
<proteinExistence type="predicted"/>
<dbReference type="InterPro" id="IPR050302">
    <property type="entry name" value="Rab_GAP_TBC_domain"/>
</dbReference>
<dbReference type="PaxDb" id="30732-ENSOMEP00000015306"/>
<dbReference type="GO" id="GO:0031267">
    <property type="term" value="F:small GTPase binding"/>
    <property type="evidence" value="ECO:0007669"/>
    <property type="project" value="TreeGrafter"/>
</dbReference>
<name>A0A3B3CBL1_ORYME</name>